<feature type="chain" id="PRO_5042127776" evidence="1">
    <location>
        <begin position="20"/>
        <end position="487"/>
    </location>
</feature>
<evidence type="ECO:0000313" key="2">
    <source>
        <dbReference type="EMBL" id="KAJ7318370.1"/>
    </source>
</evidence>
<gene>
    <name evidence="2" type="ORF">DFH08DRAFT_942623</name>
</gene>
<evidence type="ECO:0000256" key="1">
    <source>
        <dbReference type="SAM" id="SignalP"/>
    </source>
</evidence>
<name>A0AAD6ZD79_9AGAR</name>
<keyword evidence="1" id="KW-0732">Signal</keyword>
<organism evidence="2 3">
    <name type="scientific">Mycena albidolilacea</name>
    <dbReference type="NCBI Taxonomy" id="1033008"/>
    <lineage>
        <taxon>Eukaryota</taxon>
        <taxon>Fungi</taxon>
        <taxon>Dikarya</taxon>
        <taxon>Basidiomycota</taxon>
        <taxon>Agaricomycotina</taxon>
        <taxon>Agaricomycetes</taxon>
        <taxon>Agaricomycetidae</taxon>
        <taxon>Agaricales</taxon>
        <taxon>Marasmiineae</taxon>
        <taxon>Mycenaceae</taxon>
        <taxon>Mycena</taxon>
    </lineage>
</organism>
<sequence>MARIILSLVSVMLAFEVMAAPLTRRGETGDGLSNEACFDLVTPVQTSALAAINTLGDINPNTDLGIGAPGLLNAQLALFHANSLVGPLALGFVNEGASESGNTSVADVVSALQSAQSAMSGVTAGAFGENAEIRNAETTVKLMQGNQNITQAIFQAQKAVAANCRFVLPPLPTFRGTSFGRRAVTVFVKSRIQPALGSSDGDTQVFLMCSKIVRIQKENFRSSREPLVETKQYIVPALAGTANRRRHPFWEGFVREDNSNPQEQIKSLALLGLMVSHRAHGSNPPQPAPNDIICPKHYTPTFVHNSFTYLAPPHKFTNLTKSFFDISWYLGIVVTHHTGTNNVPGATRSGPYGGAAYNETLTAYYTRPDAQIFSYHELGGAFAQIPSPKGPPVTLSGYTETMRFLSICGGQATYIDVLTYACSLNSQIGAYDSWYNVHTLAFPEMAASLGCRLWQGTVRHCGAMSMGIEGKSPSGSFDPPNQTEWLK</sequence>
<evidence type="ECO:0000313" key="3">
    <source>
        <dbReference type="Proteomes" id="UP001218218"/>
    </source>
</evidence>
<comment type="caution">
    <text evidence="2">The sequence shown here is derived from an EMBL/GenBank/DDBJ whole genome shotgun (WGS) entry which is preliminary data.</text>
</comment>
<protein>
    <submittedName>
        <fullName evidence="2">Uncharacterized protein</fullName>
    </submittedName>
</protein>
<reference evidence="2" key="1">
    <citation type="submission" date="2023-03" db="EMBL/GenBank/DDBJ databases">
        <title>Massive genome expansion in bonnet fungi (Mycena s.s.) driven by repeated elements and novel gene families across ecological guilds.</title>
        <authorList>
            <consortium name="Lawrence Berkeley National Laboratory"/>
            <person name="Harder C.B."/>
            <person name="Miyauchi S."/>
            <person name="Viragh M."/>
            <person name="Kuo A."/>
            <person name="Thoen E."/>
            <person name="Andreopoulos B."/>
            <person name="Lu D."/>
            <person name="Skrede I."/>
            <person name="Drula E."/>
            <person name="Henrissat B."/>
            <person name="Morin E."/>
            <person name="Kohler A."/>
            <person name="Barry K."/>
            <person name="LaButti K."/>
            <person name="Morin E."/>
            <person name="Salamov A."/>
            <person name="Lipzen A."/>
            <person name="Mereny Z."/>
            <person name="Hegedus B."/>
            <person name="Baldrian P."/>
            <person name="Stursova M."/>
            <person name="Weitz H."/>
            <person name="Taylor A."/>
            <person name="Grigoriev I.V."/>
            <person name="Nagy L.G."/>
            <person name="Martin F."/>
            <person name="Kauserud H."/>
        </authorList>
    </citation>
    <scope>NUCLEOTIDE SEQUENCE</scope>
    <source>
        <strain evidence="2">CBHHK002</strain>
    </source>
</reference>
<dbReference type="Proteomes" id="UP001218218">
    <property type="component" value="Unassembled WGS sequence"/>
</dbReference>
<keyword evidence="3" id="KW-1185">Reference proteome</keyword>
<accession>A0AAD6ZD79</accession>
<dbReference type="EMBL" id="JARIHO010000058">
    <property type="protein sequence ID" value="KAJ7318370.1"/>
    <property type="molecule type" value="Genomic_DNA"/>
</dbReference>
<feature type="signal peptide" evidence="1">
    <location>
        <begin position="1"/>
        <end position="19"/>
    </location>
</feature>
<proteinExistence type="predicted"/>
<dbReference type="AlphaFoldDB" id="A0AAD6ZD79"/>